<dbReference type="SMART" id="SM00065">
    <property type="entry name" value="GAF"/>
    <property type="match status" value="1"/>
</dbReference>
<dbReference type="EMBL" id="JAUSQZ010000001">
    <property type="protein sequence ID" value="MDP9825137.1"/>
    <property type="molecule type" value="Genomic_DNA"/>
</dbReference>
<organism evidence="2 3">
    <name type="scientific">Kineosporia succinea</name>
    <dbReference type="NCBI Taxonomy" id="84632"/>
    <lineage>
        <taxon>Bacteria</taxon>
        <taxon>Bacillati</taxon>
        <taxon>Actinomycetota</taxon>
        <taxon>Actinomycetes</taxon>
        <taxon>Kineosporiales</taxon>
        <taxon>Kineosporiaceae</taxon>
        <taxon>Kineosporia</taxon>
    </lineage>
</organism>
<dbReference type="RefSeq" id="WP_307238609.1">
    <property type="nucleotide sequence ID" value="NZ_JAUSQZ010000001.1"/>
</dbReference>
<dbReference type="PANTHER" id="PTHR45138">
    <property type="entry name" value="REGULATORY COMPONENTS OF SENSORY TRANSDUCTION SYSTEM"/>
    <property type="match status" value="1"/>
</dbReference>
<dbReference type="Proteomes" id="UP001235712">
    <property type="component" value="Unassembled WGS sequence"/>
</dbReference>
<dbReference type="InterPro" id="IPR029016">
    <property type="entry name" value="GAF-like_dom_sf"/>
</dbReference>
<dbReference type="InterPro" id="IPR043128">
    <property type="entry name" value="Rev_trsase/Diguanyl_cyclase"/>
</dbReference>
<dbReference type="CDD" id="cd01949">
    <property type="entry name" value="GGDEF"/>
    <property type="match status" value="1"/>
</dbReference>
<dbReference type="PROSITE" id="PS50887">
    <property type="entry name" value="GGDEF"/>
    <property type="match status" value="1"/>
</dbReference>
<dbReference type="Pfam" id="PF01590">
    <property type="entry name" value="GAF"/>
    <property type="match status" value="1"/>
</dbReference>
<comment type="caution">
    <text evidence="2">The sequence shown here is derived from an EMBL/GenBank/DDBJ whole genome shotgun (WGS) entry which is preliminary data.</text>
</comment>
<keyword evidence="3" id="KW-1185">Reference proteome</keyword>
<dbReference type="SUPFAM" id="SSF55781">
    <property type="entry name" value="GAF domain-like"/>
    <property type="match status" value="1"/>
</dbReference>
<gene>
    <name evidence="2" type="ORF">J2S57_000886</name>
</gene>
<name>A0ABT9NY14_9ACTN</name>
<feature type="domain" description="GGDEF" evidence="1">
    <location>
        <begin position="248"/>
        <end position="379"/>
    </location>
</feature>
<dbReference type="InterPro" id="IPR003018">
    <property type="entry name" value="GAF"/>
</dbReference>
<proteinExistence type="predicted"/>
<dbReference type="PANTHER" id="PTHR45138:SF24">
    <property type="entry name" value="DIGUANYLATE CYCLASE DGCC-RELATED"/>
    <property type="match status" value="1"/>
</dbReference>
<dbReference type="NCBIfam" id="TIGR00254">
    <property type="entry name" value="GGDEF"/>
    <property type="match status" value="1"/>
</dbReference>
<dbReference type="Gene3D" id="3.30.70.270">
    <property type="match status" value="1"/>
</dbReference>
<dbReference type="InterPro" id="IPR000160">
    <property type="entry name" value="GGDEF_dom"/>
</dbReference>
<dbReference type="Pfam" id="PF00990">
    <property type="entry name" value="GGDEF"/>
    <property type="match status" value="1"/>
</dbReference>
<dbReference type="SUPFAM" id="SSF55073">
    <property type="entry name" value="Nucleotide cyclase"/>
    <property type="match status" value="1"/>
</dbReference>
<evidence type="ECO:0000259" key="1">
    <source>
        <dbReference type="PROSITE" id="PS50887"/>
    </source>
</evidence>
<evidence type="ECO:0000313" key="2">
    <source>
        <dbReference type="EMBL" id="MDP9825137.1"/>
    </source>
</evidence>
<accession>A0ABT9NY14</accession>
<dbReference type="Gene3D" id="3.30.450.40">
    <property type="match status" value="1"/>
</dbReference>
<dbReference type="InterPro" id="IPR050469">
    <property type="entry name" value="Diguanylate_Cyclase"/>
</dbReference>
<evidence type="ECO:0000313" key="3">
    <source>
        <dbReference type="Proteomes" id="UP001235712"/>
    </source>
</evidence>
<protein>
    <submittedName>
        <fullName evidence="2">Diguanylate cyclase (GGDEF)-like protein</fullName>
    </submittedName>
</protein>
<dbReference type="SMART" id="SM00267">
    <property type="entry name" value="GGDEF"/>
    <property type="match status" value="1"/>
</dbReference>
<dbReference type="InterPro" id="IPR029787">
    <property type="entry name" value="Nucleotide_cyclase"/>
</dbReference>
<sequence length="382" mass="40651">MPSRPDEATARSDEATARIQSLATVARALGLSIRLDQMLELASESALDALGASSISISRLQPGTSTLQTLINVGDLAPDEERWPTDETYHFDDYPQARQVLSDLKVWVTDVDDPMGDAMEIALLKRLGKRTALAAPLIVDGQLWGEFYATRDARLNHFSPLDLAYTEALCAILAGALSRAIHFEALEQLAFRDPLTGLANRRALDDAAEVALQHRRSPGPETPGHLAGLVGIPDGRGRNRAGTDAPMRRVSAVAVDVNGLKRVNDTAGHSAGDQLLTSVARLLVQHFSPLIGSLIARVGGDEFVVLVPNHAVEAVLSCADALCGAASGLPEGAGVSCGVASTTRSWPLVSANDLFRAADQAQYEAKRRVSKTAVLSATLFDH</sequence>
<reference evidence="2 3" key="1">
    <citation type="submission" date="2023-07" db="EMBL/GenBank/DDBJ databases">
        <title>Sequencing the genomes of 1000 actinobacteria strains.</title>
        <authorList>
            <person name="Klenk H.-P."/>
        </authorList>
    </citation>
    <scope>NUCLEOTIDE SEQUENCE [LARGE SCALE GENOMIC DNA]</scope>
    <source>
        <strain evidence="2 3">DSM 44388</strain>
    </source>
</reference>